<evidence type="ECO:0000259" key="1">
    <source>
        <dbReference type="Pfam" id="PF21127"/>
    </source>
</evidence>
<evidence type="ECO:0000259" key="2">
    <source>
        <dbReference type="Pfam" id="PF24497"/>
    </source>
</evidence>
<sequence>MEGEKQLEAFSLQLVILAIWKQALDICHTHAASAIEGSSSLETTRLREVSKVQQSPDDQECHSIDNTQGHSIGIYASFLNAGNMEMPDAMELIYQSALALGRRGAVEEYMGDIENAVLSYSKAVRLLRFILVEAPSLILNPPFSLTNSDRYRIKNYIDVLSNRQSISQSQRMALFKLRIDPVFHENGDGT</sequence>
<dbReference type="InterPro" id="IPR048941">
    <property type="entry name" value="ATG1-like_MIT2"/>
</dbReference>
<keyword evidence="3" id="KW-0418">Kinase</keyword>
<protein>
    <submittedName>
        <fullName evidence="3">Serine/threonine-protein kinase ATG1c</fullName>
    </submittedName>
</protein>
<comment type="caution">
    <text evidence="3">The sequence shown here is derived from an EMBL/GenBank/DDBJ whole genome shotgun (WGS) entry which is preliminary data.</text>
</comment>
<proteinExistence type="predicted"/>
<dbReference type="Pfam" id="PF21127">
    <property type="entry name" value="ATG1-like_MIT2"/>
    <property type="match status" value="1"/>
</dbReference>
<feature type="domain" description="ATG1a/b/c MIT" evidence="2">
    <location>
        <begin position="2"/>
        <end position="80"/>
    </location>
</feature>
<reference evidence="3" key="2">
    <citation type="journal article" date="2024" name="Plant">
        <title>Genomic evolution and insights into agronomic trait innovations of Sesamum species.</title>
        <authorList>
            <person name="Miao H."/>
            <person name="Wang L."/>
            <person name="Qu L."/>
            <person name="Liu H."/>
            <person name="Sun Y."/>
            <person name="Le M."/>
            <person name="Wang Q."/>
            <person name="Wei S."/>
            <person name="Zheng Y."/>
            <person name="Lin W."/>
            <person name="Duan Y."/>
            <person name="Cao H."/>
            <person name="Xiong S."/>
            <person name="Wang X."/>
            <person name="Wei L."/>
            <person name="Li C."/>
            <person name="Ma Q."/>
            <person name="Ju M."/>
            <person name="Zhao R."/>
            <person name="Li G."/>
            <person name="Mu C."/>
            <person name="Tian Q."/>
            <person name="Mei H."/>
            <person name="Zhang T."/>
            <person name="Gao T."/>
            <person name="Zhang H."/>
        </authorList>
    </citation>
    <scope>NUCLEOTIDE SEQUENCE</scope>
    <source>
        <strain evidence="3">K16</strain>
    </source>
</reference>
<evidence type="ECO:0000313" key="3">
    <source>
        <dbReference type="EMBL" id="KAK4392265.1"/>
    </source>
</evidence>
<dbReference type="AlphaFoldDB" id="A0AAE1WF62"/>
<accession>A0AAE1WF62</accession>
<name>A0AAE1WF62_9LAMI</name>
<dbReference type="InterPro" id="IPR056281">
    <property type="entry name" value="MIT_ATG1a/b/c"/>
</dbReference>
<dbReference type="Pfam" id="PF24497">
    <property type="entry name" value="MIT_ATG1"/>
    <property type="match status" value="1"/>
</dbReference>
<dbReference type="Proteomes" id="UP001289374">
    <property type="component" value="Unassembled WGS sequence"/>
</dbReference>
<dbReference type="EMBL" id="JACGWL010000011">
    <property type="protein sequence ID" value="KAK4392265.1"/>
    <property type="molecule type" value="Genomic_DNA"/>
</dbReference>
<organism evidence="3 4">
    <name type="scientific">Sesamum angolense</name>
    <dbReference type="NCBI Taxonomy" id="2727404"/>
    <lineage>
        <taxon>Eukaryota</taxon>
        <taxon>Viridiplantae</taxon>
        <taxon>Streptophyta</taxon>
        <taxon>Embryophyta</taxon>
        <taxon>Tracheophyta</taxon>
        <taxon>Spermatophyta</taxon>
        <taxon>Magnoliopsida</taxon>
        <taxon>eudicotyledons</taxon>
        <taxon>Gunneridae</taxon>
        <taxon>Pentapetalae</taxon>
        <taxon>asterids</taxon>
        <taxon>lamiids</taxon>
        <taxon>Lamiales</taxon>
        <taxon>Pedaliaceae</taxon>
        <taxon>Sesamum</taxon>
    </lineage>
</organism>
<keyword evidence="3" id="KW-0808">Transferase</keyword>
<dbReference type="GO" id="GO:0016301">
    <property type="term" value="F:kinase activity"/>
    <property type="evidence" value="ECO:0007669"/>
    <property type="project" value="UniProtKB-KW"/>
</dbReference>
<keyword evidence="4" id="KW-1185">Reference proteome</keyword>
<evidence type="ECO:0000313" key="4">
    <source>
        <dbReference type="Proteomes" id="UP001289374"/>
    </source>
</evidence>
<gene>
    <name evidence="3" type="ORF">Sango_2004300</name>
</gene>
<reference evidence="3" key="1">
    <citation type="submission" date="2020-06" db="EMBL/GenBank/DDBJ databases">
        <authorList>
            <person name="Li T."/>
            <person name="Hu X."/>
            <person name="Zhang T."/>
            <person name="Song X."/>
            <person name="Zhang H."/>
            <person name="Dai N."/>
            <person name="Sheng W."/>
            <person name="Hou X."/>
            <person name="Wei L."/>
        </authorList>
    </citation>
    <scope>NUCLEOTIDE SEQUENCE</scope>
    <source>
        <strain evidence="3">K16</strain>
        <tissue evidence="3">Leaf</tissue>
    </source>
</reference>
<feature type="domain" description="ATG1-like MIT" evidence="1">
    <location>
        <begin position="91"/>
        <end position="167"/>
    </location>
</feature>